<dbReference type="AlphaFoldDB" id="V4BSN7"/>
<evidence type="ECO:0000259" key="5">
    <source>
        <dbReference type="Pfam" id="PF13330"/>
    </source>
</evidence>
<evidence type="ECO:0000313" key="6">
    <source>
        <dbReference type="EMBL" id="ESO92029.1"/>
    </source>
</evidence>
<dbReference type="GO" id="GO:0005576">
    <property type="term" value="C:extracellular region"/>
    <property type="evidence" value="ECO:0007669"/>
    <property type="project" value="UniProtKB-SubCell"/>
</dbReference>
<evidence type="ECO:0000313" key="7">
    <source>
        <dbReference type="Proteomes" id="UP000030746"/>
    </source>
</evidence>
<keyword evidence="4" id="KW-0325">Glycoprotein</keyword>
<gene>
    <name evidence="6" type="ORF">LOTGIDRAFT_121660</name>
</gene>
<dbReference type="InterPro" id="IPR039675">
    <property type="entry name" value="CILP1/CILP2"/>
</dbReference>
<name>V4BSN7_LOTGI</name>
<dbReference type="RefSeq" id="XP_009057334.1">
    <property type="nucleotide sequence ID" value="XM_009059086.1"/>
</dbReference>
<accession>V4BSN7</accession>
<dbReference type="PANTHER" id="PTHR15031:SF4">
    <property type="entry name" value="CARTILAGE INTERMEDIATE LAYER PROTEIN 1"/>
    <property type="match status" value="1"/>
</dbReference>
<dbReference type="OMA" id="TGKCSDY"/>
<dbReference type="InterPro" id="IPR025155">
    <property type="entry name" value="WxxW_domain"/>
</dbReference>
<keyword evidence="7" id="KW-1185">Reference proteome</keyword>
<feature type="domain" description="WxxW" evidence="5">
    <location>
        <begin position="2"/>
        <end position="32"/>
    </location>
</feature>
<evidence type="ECO:0000256" key="4">
    <source>
        <dbReference type="ARBA" id="ARBA00023180"/>
    </source>
</evidence>
<dbReference type="KEGG" id="lgi:LOTGIDRAFT_121660"/>
<evidence type="ECO:0000256" key="3">
    <source>
        <dbReference type="ARBA" id="ARBA00022729"/>
    </source>
</evidence>
<dbReference type="GeneID" id="20231999"/>
<feature type="non-terminal residue" evidence="6">
    <location>
        <position position="1"/>
    </location>
</feature>
<keyword evidence="3" id="KW-0732">Signal</keyword>
<proteinExistence type="predicted"/>
<dbReference type="Proteomes" id="UP000030746">
    <property type="component" value="Unassembled WGS sequence"/>
</dbReference>
<protein>
    <recommendedName>
        <fullName evidence="5">WxxW domain-containing protein</fullName>
    </recommendedName>
</protein>
<dbReference type="CTD" id="20231999"/>
<organism evidence="6 7">
    <name type="scientific">Lottia gigantea</name>
    <name type="common">Giant owl limpet</name>
    <dbReference type="NCBI Taxonomy" id="225164"/>
    <lineage>
        <taxon>Eukaryota</taxon>
        <taxon>Metazoa</taxon>
        <taxon>Spiralia</taxon>
        <taxon>Lophotrochozoa</taxon>
        <taxon>Mollusca</taxon>
        <taxon>Gastropoda</taxon>
        <taxon>Patellogastropoda</taxon>
        <taxon>Lottioidea</taxon>
        <taxon>Lottiidae</taxon>
        <taxon>Lottia</taxon>
    </lineage>
</organism>
<reference evidence="6 7" key="1">
    <citation type="journal article" date="2013" name="Nature">
        <title>Insights into bilaterian evolution from three spiralian genomes.</title>
        <authorList>
            <person name="Simakov O."/>
            <person name="Marletaz F."/>
            <person name="Cho S.J."/>
            <person name="Edsinger-Gonzales E."/>
            <person name="Havlak P."/>
            <person name="Hellsten U."/>
            <person name="Kuo D.H."/>
            <person name="Larsson T."/>
            <person name="Lv J."/>
            <person name="Arendt D."/>
            <person name="Savage R."/>
            <person name="Osoegawa K."/>
            <person name="de Jong P."/>
            <person name="Grimwood J."/>
            <person name="Chapman J.A."/>
            <person name="Shapiro H."/>
            <person name="Aerts A."/>
            <person name="Otillar R.P."/>
            <person name="Terry A.Y."/>
            <person name="Boore J.L."/>
            <person name="Grigoriev I.V."/>
            <person name="Lindberg D.R."/>
            <person name="Seaver E.C."/>
            <person name="Weisblat D.A."/>
            <person name="Putnam N.H."/>
            <person name="Rokhsar D.S."/>
        </authorList>
    </citation>
    <scope>NUCLEOTIDE SEQUENCE [LARGE SCALE GENOMIC DNA]</scope>
</reference>
<dbReference type="HOGENOM" id="CLU_162414_0_0_1"/>
<dbReference type="EMBL" id="KB202163">
    <property type="protein sequence ID" value="ESO92029.1"/>
    <property type="molecule type" value="Genomic_DNA"/>
</dbReference>
<comment type="subcellular location">
    <subcellularLocation>
        <location evidence="1">Secreted</location>
    </subcellularLocation>
</comment>
<dbReference type="OrthoDB" id="6049857at2759"/>
<feature type="domain" description="WxxW" evidence="5">
    <location>
        <begin position="42"/>
        <end position="124"/>
    </location>
</feature>
<sequence>EIVTISPSIGLICKNSDQIDNKCEDYKIRFCCPKEPNCNGNWTEFFDRDDPSGNYDSEDLTNIQIEYPGKVCENPIGVDARLLNNLNYITSGEIVTISPSIGLICKNSDQIDNKCEDYKIRFCCPK</sequence>
<keyword evidence="2" id="KW-0964">Secreted</keyword>
<evidence type="ECO:0000256" key="2">
    <source>
        <dbReference type="ARBA" id="ARBA00022525"/>
    </source>
</evidence>
<dbReference type="PANTHER" id="PTHR15031">
    <property type="entry name" value="CARTILAGE INTERMEDIATE LAYER PROTEIN CLIP"/>
    <property type="match status" value="1"/>
</dbReference>
<evidence type="ECO:0000256" key="1">
    <source>
        <dbReference type="ARBA" id="ARBA00004613"/>
    </source>
</evidence>
<dbReference type="Pfam" id="PF13330">
    <property type="entry name" value="Mucin2_WxxW"/>
    <property type="match status" value="2"/>
</dbReference>